<dbReference type="OrthoDB" id="4227269at2759"/>
<dbReference type="AlphaFoldDB" id="A0A0A2V6V6"/>
<reference evidence="1 2" key="1">
    <citation type="journal article" date="2011" name="PLoS Genet.">
        <title>Comparative genomic analysis of human fungal pathogens causing paracoccidioidomycosis.</title>
        <authorList>
            <person name="Desjardins C.A."/>
            <person name="Champion M.D."/>
            <person name="Holder J.W."/>
            <person name="Muszewska A."/>
            <person name="Goldberg J."/>
            <person name="Bailao A.M."/>
            <person name="Brigido M.M."/>
            <person name="Ferreira M.E."/>
            <person name="Garcia A.M."/>
            <person name="Grynberg M."/>
            <person name="Gujja S."/>
            <person name="Heiman D.I."/>
            <person name="Henn M.R."/>
            <person name="Kodira C.D."/>
            <person name="Leon-Narvaez H."/>
            <person name="Longo L.V."/>
            <person name="Ma L.J."/>
            <person name="Malavazi I."/>
            <person name="Matsuo A.L."/>
            <person name="Morais F.V."/>
            <person name="Pereira M."/>
            <person name="Rodriguez-Brito S."/>
            <person name="Sakthikumar S."/>
            <person name="Salem-Izacc S.M."/>
            <person name="Sykes S.M."/>
            <person name="Teixeira M.M."/>
            <person name="Vallejo M.C."/>
            <person name="Walter M.E."/>
            <person name="Yandava C."/>
            <person name="Young S."/>
            <person name="Zeng Q."/>
            <person name="Zucker J."/>
            <person name="Felipe M.S."/>
            <person name="Goldman G.H."/>
            <person name="Haas B.J."/>
            <person name="McEwen J.G."/>
            <person name="Nino-Vega G."/>
            <person name="Puccia R."/>
            <person name="San-Blas G."/>
            <person name="Soares C.M."/>
            <person name="Birren B.W."/>
            <person name="Cuomo C.A."/>
        </authorList>
    </citation>
    <scope>NUCLEOTIDE SEQUENCE [LARGE SCALE GENOMIC DNA]</scope>
    <source>
        <strain evidence="2">ATCC MYA-826 / Pb01</strain>
    </source>
</reference>
<dbReference type="EMBL" id="KN293995">
    <property type="protein sequence ID" value="KGQ01850.1"/>
    <property type="molecule type" value="Genomic_DNA"/>
</dbReference>
<dbReference type="KEGG" id="pbl:PAAG_11426"/>
<evidence type="ECO:0000313" key="1">
    <source>
        <dbReference type="EMBL" id="KGQ01850.1"/>
    </source>
</evidence>
<dbReference type="HOGENOM" id="CLU_2292517_0_0_1"/>
<dbReference type="GeneID" id="26970431"/>
<gene>
    <name evidence="1" type="ORF">PAAG_11426</name>
</gene>
<sequence>MFLLKEIPLINNSLILSLVKRKEKWAFLLLIVTSNYFHAQLNSDYAKHTRSGTCTLAQQPQANDKVTTTCHPILENTCHADFAVIKCFKEISEDASQLIAS</sequence>
<organism evidence="1 2">
    <name type="scientific">Paracoccidioides lutzii (strain ATCC MYA-826 / Pb01)</name>
    <name type="common">Paracoccidioides brasiliensis</name>
    <dbReference type="NCBI Taxonomy" id="502779"/>
    <lineage>
        <taxon>Eukaryota</taxon>
        <taxon>Fungi</taxon>
        <taxon>Dikarya</taxon>
        <taxon>Ascomycota</taxon>
        <taxon>Pezizomycotina</taxon>
        <taxon>Eurotiomycetes</taxon>
        <taxon>Eurotiomycetidae</taxon>
        <taxon>Onygenales</taxon>
        <taxon>Ajellomycetaceae</taxon>
        <taxon>Paracoccidioides</taxon>
    </lineage>
</organism>
<dbReference type="VEuPathDB" id="FungiDB:PAAG_11426"/>
<keyword evidence="2" id="KW-1185">Reference proteome</keyword>
<proteinExistence type="predicted"/>
<name>A0A0A2V6V6_PARBA</name>
<evidence type="ECO:0000313" key="2">
    <source>
        <dbReference type="Proteomes" id="UP000002059"/>
    </source>
</evidence>
<protein>
    <submittedName>
        <fullName evidence="1">Uncharacterized protein</fullName>
    </submittedName>
</protein>
<accession>A0A0A2V6V6</accession>
<dbReference type="RefSeq" id="XP_015703340.1">
    <property type="nucleotide sequence ID" value="XM_015847078.1"/>
</dbReference>
<dbReference type="Proteomes" id="UP000002059">
    <property type="component" value="Partially assembled WGS sequence"/>
</dbReference>